<keyword evidence="11" id="KW-0012">Acyltransferase</keyword>
<evidence type="ECO:0000256" key="2">
    <source>
        <dbReference type="ARBA" id="ARBA00009161"/>
    </source>
</evidence>
<feature type="region of interest" description="Disordered" evidence="8">
    <location>
        <begin position="1"/>
        <end position="59"/>
    </location>
</feature>
<evidence type="ECO:0000256" key="3">
    <source>
        <dbReference type="ARBA" id="ARBA00022723"/>
    </source>
</evidence>
<sequence>MGNPRLTPTTRSPPATATDPPAAPTPALYEGSKNYKIYTTPRESASGSKRKAGPIRAPSNIRVTSRFDYQPDICKDYKETGFCGYGDSCKFMHDRSDYKSGWQLEREWEEKQKQSKRDYDLGSLSADEASEDDDDDGLPFACLICRKPFTRPVVTKCSHYFCEKCALQQYKKSPKCYACNTPTGGIFNSASAMFKKSAQKQAKKPKRPRPATDEFTIEGLTDL</sequence>
<dbReference type="InterPro" id="IPR013083">
    <property type="entry name" value="Znf_RING/FYVE/PHD"/>
</dbReference>
<dbReference type="GO" id="GO:0008270">
    <property type="term" value="F:zinc ion binding"/>
    <property type="evidence" value="ECO:0007669"/>
    <property type="project" value="UniProtKB-KW"/>
</dbReference>
<proteinExistence type="inferred from homology"/>
<dbReference type="FunFam" id="3.30.40.10:FF:000045">
    <property type="entry name" value="RING finger protein 113A"/>
    <property type="match status" value="1"/>
</dbReference>
<evidence type="ECO:0000256" key="5">
    <source>
        <dbReference type="ARBA" id="ARBA00022833"/>
    </source>
</evidence>
<dbReference type="OrthoDB" id="25761at2759"/>
<dbReference type="GO" id="GO:0016746">
    <property type="term" value="F:acyltransferase activity"/>
    <property type="evidence" value="ECO:0007669"/>
    <property type="project" value="UniProtKB-KW"/>
</dbReference>
<evidence type="ECO:0000313" key="12">
    <source>
        <dbReference type="Proteomes" id="UP001151582"/>
    </source>
</evidence>
<evidence type="ECO:0000259" key="9">
    <source>
        <dbReference type="PROSITE" id="PS50089"/>
    </source>
</evidence>
<feature type="compositionally biased region" description="Low complexity" evidence="8">
    <location>
        <begin position="7"/>
        <end position="20"/>
    </location>
</feature>
<dbReference type="Gene3D" id="4.10.1000.10">
    <property type="entry name" value="Zinc finger, CCCH-type"/>
    <property type="match status" value="1"/>
</dbReference>
<evidence type="ECO:0000256" key="8">
    <source>
        <dbReference type="SAM" id="MobiDB-lite"/>
    </source>
</evidence>
<comment type="subunit">
    <text evidence="7">Associated with the spliceosome.</text>
</comment>
<keyword evidence="7" id="KW-0238">DNA-binding</keyword>
<dbReference type="GO" id="GO:0003677">
    <property type="term" value="F:DNA binding"/>
    <property type="evidence" value="ECO:0007669"/>
    <property type="project" value="UniProtKB-UniRule"/>
</dbReference>
<protein>
    <recommendedName>
        <fullName evidence="7">Pre-mRNA-splicing factor CWC24</fullName>
    </recommendedName>
</protein>
<dbReference type="SUPFAM" id="SSF90229">
    <property type="entry name" value="CCCH zinc finger"/>
    <property type="match status" value="1"/>
</dbReference>
<dbReference type="PROSITE" id="PS50103">
    <property type="entry name" value="ZF_C3H1"/>
    <property type="match status" value="1"/>
</dbReference>
<keyword evidence="3 6" id="KW-0479">Metal-binding</keyword>
<dbReference type="SUPFAM" id="SSF57850">
    <property type="entry name" value="RING/U-box"/>
    <property type="match status" value="1"/>
</dbReference>
<gene>
    <name evidence="11" type="primary">CWC24</name>
    <name evidence="11" type="ORF">H4R34_003397</name>
</gene>
<dbReference type="Pfam" id="PF00642">
    <property type="entry name" value="zf-CCCH"/>
    <property type="match status" value="1"/>
</dbReference>
<comment type="caution">
    <text evidence="11">The sequence shown here is derived from an EMBL/GenBank/DDBJ whole genome shotgun (WGS) entry which is preliminary data.</text>
</comment>
<feature type="zinc finger region" description="C3H1-type" evidence="6">
    <location>
        <begin position="68"/>
        <end position="96"/>
    </location>
</feature>
<feature type="domain" description="RING-type" evidence="9">
    <location>
        <begin position="142"/>
        <end position="180"/>
    </location>
</feature>
<dbReference type="SMART" id="SM00184">
    <property type="entry name" value="RING"/>
    <property type="match status" value="1"/>
</dbReference>
<dbReference type="InterPro" id="IPR039971">
    <property type="entry name" value="CWC24-like"/>
</dbReference>
<feature type="domain" description="C3H1-type" evidence="10">
    <location>
        <begin position="68"/>
        <end position="96"/>
    </location>
</feature>
<dbReference type="Pfam" id="PF13445">
    <property type="entry name" value="zf-RING_UBOX"/>
    <property type="match status" value="1"/>
</dbReference>
<organism evidence="11 12">
    <name type="scientific">Dimargaris verticillata</name>
    <dbReference type="NCBI Taxonomy" id="2761393"/>
    <lineage>
        <taxon>Eukaryota</taxon>
        <taxon>Fungi</taxon>
        <taxon>Fungi incertae sedis</taxon>
        <taxon>Zoopagomycota</taxon>
        <taxon>Kickxellomycotina</taxon>
        <taxon>Dimargaritomycetes</taxon>
        <taxon>Dimargaritales</taxon>
        <taxon>Dimargaritaceae</taxon>
        <taxon>Dimargaris</taxon>
    </lineage>
</organism>
<evidence type="ECO:0000256" key="1">
    <source>
        <dbReference type="ARBA" id="ARBA00003777"/>
    </source>
</evidence>
<accession>A0A9W8B6B3</accession>
<dbReference type="PROSITE" id="PS50089">
    <property type="entry name" value="ZF_RING_2"/>
    <property type="match status" value="1"/>
</dbReference>
<dbReference type="Gene3D" id="3.30.40.10">
    <property type="entry name" value="Zinc/RING finger domain, C3HC4 (zinc finger)"/>
    <property type="match status" value="1"/>
</dbReference>
<feature type="compositionally biased region" description="Basic residues" evidence="8">
    <location>
        <begin position="197"/>
        <end position="209"/>
    </location>
</feature>
<evidence type="ECO:0000256" key="7">
    <source>
        <dbReference type="RuleBase" id="RU367110"/>
    </source>
</evidence>
<dbReference type="GO" id="GO:0005684">
    <property type="term" value="C:U2-type spliceosomal complex"/>
    <property type="evidence" value="ECO:0007669"/>
    <property type="project" value="TreeGrafter"/>
</dbReference>
<keyword evidence="4 6" id="KW-0863">Zinc-finger</keyword>
<dbReference type="GO" id="GO:0006397">
    <property type="term" value="P:mRNA processing"/>
    <property type="evidence" value="ECO:0007669"/>
    <property type="project" value="UniProtKB-KW"/>
</dbReference>
<comment type="function">
    <text evidence="1 7">Involved in pre-mRNA splicing.</text>
</comment>
<dbReference type="PROSITE" id="PS00518">
    <property type="entry name" value="ZF_RING_1"/>
    <property type="match status" value="1"/>
</dbReference>
<dbReference type="PANTHER" id="PTHR12930">
    <property type="entry name" value="ZINC FINGER PROTEIN 183"/>
    <property type="match status" value="1"/>
</dbReference>
<evidence type="ECO:0000259" key="10">
    <source>
        <dbReference type="PROSITE" id="PS50103"/>
    </source>
</evidence>
<dbReference type="AlphaFoldDB" id="A0A9W8B6B3"/>
<dbReference type="CDD" id="cd16539">
    <property type="entry name" value="RING-HC_RNF113A_B"/>
    <property type="match status" value="1"/>
</dbReference>
<evidence type="ECO:0000256" key="4">
    <source>
        <dbReference type="ARBA" id="ARBA00022771"/>
    </source>
</evidence>
<comment type="subcellular location">
    <subcellularLocation>
        <location evidence="7">Nucleus</location>
    </subcellularLocation>
</comment>
<evidence type="ECO:0000256" key="6">
    <source>
        <dbReference type="PROSITE-ProRule" id="PRU00723"/>
    </source>
</evidence>
<evidence type="ECO:0000313" key="11">
    <source>
        <dbReference type="EMBL" id="KAJ1977923.1"/>
    </source>
</evidence>
<name>A0A9W8B6B3_9FUNG</name>
<dbReference type="SMART" id="SM00356">
    <property type="entry name" value="ZnF_C3H1"/>
    <property type="match status" value="1"/>
</dbReference>
<dbReference type="InterPro" id="IPR000571">
    <property type="entry name" value="Znf_CCCH"/>
</dbReference>
<dbReference type="InterPro" id="IPR036855">
    <property type="entry name" value="Znf_CCCH_sf"/>
</dbReference>
<keyword evidence="7" id="KW-0508">mRNA splicing</keyword>
<dbReference type="InterPro" id="IPR027370">
    <property type="entry name" value="Znf-RING_euk"/>
</dbReference>
<dbReference type="Proteomes" id="UP001151582">
    <property type="component" value="Unassembled WGS sequence"/>
</dbReference>
<feature type="region of interest" description="Disordered" evidence="8">
    <location>
        <begin position="197"/>
        <end position="223"/>
    </location>
</feature>
<reference evidence="11" key="1">
    <citation type="submission" date="2022-07" db="EMBL/GenBank/DDBJ databases">
        <title>Phylogenomic reconstructions and comparative analyses of Kickxellomycotina fungi.</title>
        <authorList>
            <person name="Reynolds N.K."/>
            <person name="Stajich J.E."/>
            <person name="Barry K."/>
            <person name="Grigoriev I.V."/>
            <person name="Crous P."/>
            <person name="Smith M.E."/>
        </authorList>
    </citation>
    <scope>NUCLEOTIDE SEQUENCE</scope>
    <source>
        <strain evidence="11">RSA 567</strain>
    </source>
</reference>
<comment type="similarity">
    <text evidence="2 7">Belongs to the CWC24 family.</text>
</comment>
<keyword evidence="7" id="KW-0539">Nucleus</keyword>
<dbReference type="InterPro" id="IPR001841">
    <property type="entry name" value="Znf_RING"/>
</dbReference>
<keyword evidence="12" id="KW-1185">Reference proteome</keyword>
<keyword evidence="7" id="KW-0747">Spliceosome</keyword>
<dbReference type="FunFam" id="4.10.1000.10:FF:000014">
    <property type="entry name" value="Zinc finger CCCH domain-containing protein 1"/>
    <property type="match status" value="1"/>
</dbReference>
<dbReference type="InterPro" id="IPR017907">
    <property type="entry name" value="Znf_RING_CS"/>
</dbReference>
<dbReference type="PANTHER" id="PTHR12930:SF0">
    <property type="entry name" value="RING FINGER PROTEIN 113B"/>
    <property type="match status" value="1"/>
</dbReference>
<dbReference type="GO" id="GO:0034247">
    <property type="term" value="P:snoRNA splicing"/>
    <property type="evidence" value="ECO:0007669"/>
    <property type="project" value="TreeGrafter"/>
</dbReference>
<keyword evidence="5 6" id="KW-0862">Zinc</keyword>
<dbReference type="EMBL" id="JANBQB010000311">
    <property type="protein sequence ID" value="KAJ1977923.1"/>
    <property type="molecule type" value="Genomic_DNA"/>
</dbReference>
<keyword evidence="7" id="KW-0507">mRNA processing</keyword>
<keyword evidence="11" id="KW-0808">Transferase</keyword>